<dbReference type="AlphaFoldDB" id="A0A212RI59"/>
<gene>
    <name evidence="1" type="ORF">SAMN06265338_104249</name>
</gene>
<dbReference type="EMBL" id="FYDG01000004">
    <property type="protein sequence ID" value="SNB71951.1"/>
    <property type="molecule type" value="Genomic_DNA"/>
</dbReference>
<proteinExistence type="predicted"/>
<dbReference type="OrthoDB" id="7279889at2"/>
<protein>
    <submittedName>
        <fullName evidence="1">Uncharacterized protein</fullName>
    </submittedName>
</protein>
<organism evidence="1 2">
    <name type="scientific">Rhodoblastus acidophilus</name>
    <name type="common">Rhodopseudomonas acidophila</name>
    <dbReference type="NCBI Taxonomy" id="1074"/>
    <lineage>
        <taxon>Bacteria</taxon>
        <taxon>Pseudomonadati</taxon>
        <taxon>Pseudomonadota</taxon>
        <taxon>Alphaproteobacteria</taxon>
        <taxon>Hyphomicrobiales</taxon>
        <taxon>Rhodoblastaceae</taxon>
        <taxon>Rhodoblastus</taxon>
    </lineage>
</organism>
<keyword evidence="2" id="KW-1185">Reference proteome</keyword>
<evidence type="ECO:0000313" key="2">
    <source>
        <dbReference type="Proteomes" id="UP000198418"/>
    </source>
</evidence>
<accession>A0A212RI59</accession>
<dbReference type="Proteomes" id="UP000198418">
    <property type="component" value="Unassembled WGS sequence"/>
</dbReference>
<evidence type="ECO:0000313" key="1">
    <source>
        <dbReference type="EMBL" id="SNB71951.1"/>
    </source>
</evidence>
<sequence length="213" mass="23193">MAGDVALVEEVLKRLDRSSPDKLLRSIAAEIARVHETVAQCERRIADLESGASAPEPPPQTWVVDAEQDFDARGFYHLERNGDGLPMRWTGPDADFQFDFPIGRESPRPFTLHFLKFYAPTEPPSLRGEVDGGEIAVAVERLPVGGFVARGVLPARRDPLSPEGRAATVLRFTCPKTGSPRDQGYDDDRVLGLLFRRLDVGAAAVAETAAASA</sequence>
<dbReference type="RefSeq" id="WP_141098433.1">
    <property type="nucleotide sequence ID" value="NZ_FYDG01000004.1"/>
</dbReference>
<reference evidence="2" key="1">
    <citation type="submission" date="2017-06" db="EMBL/GenBank/DDBJ databases">
        <authorList>
            <person name="Varghese N."/>
            <person name="Submissions S."/>
        </authorList>
    </citation>
    <scope>NUCLEOTIDE SEQUENCE [LARGE SCALE GENOMIC DNA]</scope>
    <source>
        <strain evidence="2">DSM 137</strain>
    </source>
</reference>
<name>A0A212RI59_RHOAC</name>